<name>A0A0M9WBY9_9EURO</name>
<feature type="compositionally biased region" description="Polar residues" evidence="1">
    <location>
        <begin position="50"/>
        <end position="61"/>
    </location>
</feature>
<dbReference type="EMBL" id="LHQQ01000239">
    <property type="protein sequence ID" value="KOS38693.1"/>
    <property type="molecule type" value="Genomic_DNA"/>
</dbReference>
<dbReference type="AlphaFoldDB" id="A0A0M9WBY9"/>
<evidence type="ECO:0000313" key="3">
    <source>
        <dbReference type="Proteomes" id="UP000037696"/>
    </source>
</evidence>
<gene>
    <name evidence="2" type="ORF">ACN38_g10488</name>
</gene>
<evidence type="ECO:0000256" key="1">
    <source>
        <dbReference type="SAM" id="MobiDB-lite"/>
    </source>
</evidence>
<organism evidence="2 3">
    <name type="scientific">Penicillium nordicum</name>
    <dbReference type="NCBI Taxonomy" id="229535"/>
    <lineage>
        <taxon>Eukaryota</taxon>
        <taxon>Fungi</taxon>
        <taxon>Dikarya</taxon>
        <taxon>Ascomycota</taxon>
        <taxon>Pezizomycotina</taxon>
        <taxon>Eurotiomycetes</taxon>
        <taxon>Eurotiomycetidae</taxon>
        <taxon>Eurotiales</taxon>
        <taxon>Aspergillaceae</taxon>
        <taxon>Penicillium</taxon>
    </lineage>
</organism>
<sequence>MNMIDLIYKLAATSDLLCSSRKLLCPPLHENIFWCNNFIDIEEHHPCNLGQSQQTSAQDVISTRHEHREP</sequence>
<keyword evidence="3" id="KW-1185">Reference proteome</keyword>
<reference evidence="2 3" key="1">
    <citation type="submission" date="2015-08" db="EMBL/GenBank/DDBJ databases">
        <title>Genome sequencing of Penicillium nordicum.</title>
        <authorList>
            <person name="Nguyen H.D."/>
            <person name="Seifert K.A."/>
        </authorList>
    </citation>
    <scope>NUCLEOTIDE SEQUENCE [LARGE SCALE GENOMIC DNA]</scope>
    <source>
        <strain evidence="2 3">DAOMC 185683</strain>
    </source>
</reference>
<evidence type="ECO:0000313" key="2">
    <source>
        <dbReference type="EMBL" id="KOS38693.1"/>
    </source>
</evidence>
<dbReference type="Proteomes" id="UP000037696">
    <property type="component" value="Unassembled WGS sequence"/>
</dbReference>
<proteinExistence type="predicted"/>
<comment type="caution">
    <text evidence="2">The sequence shown here is derived from an EMBL/GenBank/DDBJ whole genome shotgun (WGS) entry which is preliminary data.</text>
</comment>
<dbReference type="OrthoDB" id="4354607at2759"/>
<accession>A0A0M9WBY9</accession>
<protein>
    <submittedName>
        <fullName evidence="2">Uncharacterized protein</fullName>
    </submittedName>
</protein>
<feature type="region of interest" description="Disordered" evidence="1">
    <location>
        <begin position="50"/>
        <end position="70"/>
    </location>
</feature>